<organism evidence="1 2">
    <name type="scientific">Aspergillus pseudocaelatus</name>
    <dbReference type="NCBI Taxonomy" id="1825620"/>
    <lineage>
        <taxon>Eukaryota</taxon>
        <taxon>Fungi</taxon>
        <taxon>Dikarya</taxon>
        <taxon>Ascomycota</taxon>
        <taxon>Pezizomycotina</taxon>
        <taxon>Eurotiomycetes</taxon>
        <taxon>Eurotiomycetidae</taxon>
        <taxon>Eurotiales</taxon>
        <taxon>Aspergillaceae</taxon>
        <taxon>Aspergillus</taxon>
        <taxon>Aspergillus subgen. Circumdati</taxon>
    </lineage>
</organism>
<dbReference type="Proteomes" id="UP000325395">
    <property type="component" value="Unassembled WGS sequence"/>
</dbReference>
<sequence>MLDFSQLGPVDPLPSREESASVALVVPMGERKPLCRPYGQNNISRRSREVKGKRRIQRHLFISYYLLSLFLLSFTDDSPPRRFQSVVLQQRKPPKETVMTGLLGLDITNQREAEISRQKHAYKRAKSIKPNPCYLD</sequence>
<gene>
    <name evidence="1" type="ORF">BDV36DRAFT_129154</name>
</gene>
<accession>A0ABQ6VZH8</accession>
<evidence type="ECO:0000313" key="2">
    <source>
        <dbReference type="Proteomes" id="UP000325395"/>
    </source>
</evidence>
<name>A0ABQ6VZH8_9EURO</name>
<dbReference type="EMBL" id="ML735967">
    <property type="protein sequence ID" value="KAE8410299.1"/>
    <property type="molecule type" value="Genomic_DNA"/>
</dbReference>
<evidence type="ECO:0000313" key="1">
    <source>
        <dbReference type="EMBL" id="KAE8410299.1"/>
    </source>
</evidence>
<protein>
    <submittedName>
        <fullName evidence="1">Uncharacterized protein</fullName>
    </submittedName>
</protein>
<proteinExistence type="predicted"/>
<reference evidence="1 2" key="1">
    <citation type="submission" date="2019-04" db="EMBL/GenBank/DDBJ databases">
        <authorList>
            <consortium name="DOE Joint Genome Institute"/>
            <person name="Mondo S."/>
            <person name="Kjaerbolling I."/>
            <person name="Vesth T."/>
            <person name="Frisvad J.C."/>
            <person name="Nybo J.L."/>
            <person name="Theobald S."/>
            <person name="Kildgaard S."/>
            <person name="Isbrandt T."/>
            <person name="Kuo A."/>
            <person name="Sato A."/>
            <person name="Lyhne E.K."/>
            <person name="Kogle M.E."/>
            <person name="Wiebenga A."/>
            <person name="Kun R.S."/>
            <person name="Lubbers R.J."/>
            <person name="Makela M.R."/>
            <person name="Barry K."/>
            <person name="Chovatia M."/>
            <person name="Clum A."/>
            <person name="Daum C."/>
            <person name="Haridas S."/>
            <person name="He G."/>
            <person name="LaButti K."/>
            <person name="Lipzen A."/>
            <person name="Riley R."/>
            <person name="Salamov A."/>
            <person name="Simmons B.A."/>
            <person name="Magnuson J.K."/>
            <person name="Henrissat B."/>
            <person name="Mortensen U.H."/>
            <person name="Larsen T.O."/>
            <person name="Devries R.P."/>
            <person name="Grigoriev I.V."/>
            <person name="Machida M."/>
            <person name="Baker S.E."/>
            <person name="Andersen M.R."/>
            <person name="Cantor M.N."/>
            <person name="Hua S.X."/>
        </authorList>
    </citation>
    <scope>NUCLEOTIDE SEQUENCE [LARGE SCALE GENOMIC DNA]</scope>
    <source>
        <strain evidence="1 2">CBS 117616</strain>
    </source>
</reference>
<keyword evidence="2" id="KW-1185">Reference proteome</keyword>